<name>A0A0G4NDB7_VERLO</name>
<organism evidence="2 3">
    <name type="scientific">Verticillium longisporum</name>
    <name type="common">Verticillium dahliae var. longisporum</name>
    <dbReference type="NCBI Taxonomy" id="100787"/>
    <lineage>
        <taxon>Eukaryota</taxon>
        <taxon>Fungi</taxon>
        <taxon>Dikarya</taxon>
        <taxon>Ascomycota</taxon>
        <taxon>Pezizomycotina</taxon>
        <taxon>Sordariomycetes</taxon>
        <taxon>Hypocreomycetidae</taxon>
        <taxon>Glomerellales</taxon>
        <taxon>Plectosphaerellaceae</taxon>
        <taxon>Verticillium</taxon>
    </lineage>
</organism>
<dbReference type="PANTHER" id="PTHR12100">
    <property type="entry name" value="SEC10"/>
    <property type="match status" value="1"/>
</dbReference>
<reference evidence="3" key="1">
    <citation type="submission" date="2015-05" db="EMBL/GenBank/DDBJ databases">
        <authorList>
            <person name="Fogelqvist Johan"/>
        </authorList>
    </citation>
    <scope>NUCLEOTIDE SEQUENCE [LARGE SCALE GENOMIC DNA]</scope>
</reference>
<accession>A0A0G4NDB7</accession>
<dbReference type="GO" id="GO:0000145">
    <property type="term" value="C:exocyst"/>
    <property type="evidence" value="ECO:0007669"/>
    <property type="project" value="TreeGrafter"/>
</dbReference>
<sequence length="190" mass="21487">MFELDGFEKLSLAPPQPASDPFKDPQALLDVIKNSRSIRGHARQEYGKIYGALGPFYQDLARARSHTDPVVFQVFRDPEQQAQMLSNLHTFAKSDWAQGWSEREQKLLTMTGIFEGAVLREFEQGYEFWDVDGRMRRYAHVLHTLNGGAASVDLFIQKHPIFNDTEIISANSVDCLNRAGADDADLEPSQ</sequence>
<dbReference type="InterPro" id="IPR048627">
    <property type="entry name" value="Sec10_HB"/>
</dbReference>
<dbReference type="Pfam" id="PF07393">
    <property type="entry name" value="Sec10_HB"/>
    <property type="match status" value="1"/>
</dbReference>
<gene>
    <name evidence="2" type="ORF">BN1723_019432</name>
</gene>
<proteinExistence type="predicted"/>
<evidence type="ECO:0000259" key="1">
    <source>
        <dbReference type="Pfam" id="PF07393"/>
    </source>
</evidence>
<protein>
    <recommendedName>
        <fullName evidence="1">Exocyst complex component Sec10-like alpha-helical bundle domain-containing protein</fullName>
    </recommendedName>
</protein>
<dbReference type="GO" id="GO:0006887">
    <property type="term" value="P:exocytosis"/>
    <property type="evidence" value="ECO:0007669"/>
    <property type="project" value="TreeGrafter"/>
</dbReference>
<evidence type="ECO:0000313" key="2">
    <source>
        <dbReference type="EMBL" id="CRK44413.1"/>
    </source>
</evidence>
<dbReference type="Proteomes" id="UP000045706">
    <property type="component" value="Unassembled WGS sequence"/>
</dbReference>
<dbReference type="EMBL" id="CVQI01033979">
    <property type="protein sequence ID" value="CRK44413.1"/>
    <property type="molecule type" value="Genomic_DNA"/>
</dbReference>
<dbReference type="PANTHER" id="PTHR12100:SF1">
    <property type="entry name" value="RECYCLIN-1"/>
    <property type="match status" value="1"/>
</dbReference>
<feature type="non-terminal residue" evidence="2">
    <location>
        <position position="190"/>
    </location>
</feature>
<dbReference type="AlphaFoldDB" id="A0A0G4NDB7"/>
<evidence type="ECO:0000313" key="3">
    <source>
        <dbReference type="Proteomes" id="UP000045706"/>
    </source>
</evidence>
<feature type="domain" description="Exocyst complex component Sec10-like alpha-helical bundle" evidence="1">
    <location>
        <begin position="80"/>
        <end position="171"/>
    </location>
</feature>
<dbReference type="GO" id="GO:0006893">
    <property type="term" value="P:Golgi to plasma membrane transport"/>
    <property type="evidence" value="ECO:0007669"/>
    <property type="project" value="TreeGrafter"/>
</dbReference>
<dbReference type="InterPro" id="IPR009976">
    <property type="entry name" value="Sec10-like"/>
</dbReference>